<dbReference type="Gene3D" id="3.30.70.270">
    <property type="match status" value="1"/>
</dbReference>
<feature type="compositionally biased region" description="Basic residues" evidence="3">
    <location>
        <begin position="141"/>
        <end position="168"/>
    </location>
</feature>
<protein>
    <recommendedName>
        <fullName evidence="2">ribonuclease H</fullName>
        <ecNumber evidence="2">3.1.26.4</ecNumber>
    </recommendedName>
</protein>
<comment type="similarity">
    <text evidence="1">Belongs to the beta type-B retroviral polymerase family. HERV class-II K(HML-2) pol subfamily.</text>
</comment>
<evidence type="ECO:0000313" key="5">
    <source>
        <dbReference type="EMBL" id="RXN11439.1"/>
    </source>
</evidence>
<evidence type="ECO:0000256" key="2">
    <source>
        <dbReference type="ARBA" id="ARBA00012180"/>
    </source>
</evidence>
<organism evidence="5 6">
    <name type="scientific">Labeo rohita</name>
    <name type="common">Indian major carp</name>
    <name type="synonym">Cyprinus rohita</name>
    <dbReference type="NCBI Taxonomy" id="84645"/>
    <lineage>
        <taxon>Eukaryota</taxon>
        <taxon>Metazoa</taxon>
        <taxon>Chordata</taxon>
        <taxon>Craniata</taxon>
        <taxon>Vertebrata</taxon>
        <taxon>Euteleostomi</taxon>
        <taxon>Actinopterygii</taxon>
        <taxon>Neopterygii</taxon>
        <taxon>Teleostei</taxon>
        <taxon>Ostariophysi</taxon>
        <taxon>Cypriniformes</taxon>
        <taxon>Cyprinidae</taxon>
        <taxon>Labeoninae</taxon>
        <taxon>Labeonini</taxon>
        <taxon>Labeo</taxon>
    </lineage>
</organism>
<dbReference type="SUPFAM" id="SSF56672">
    <property type="entry name" value="DNA/RNA polymerases"/>
    <property type="match status" value="1"/>
</dbReference>
<evidence type="ECO:0000313" key="6">
    <source>
        <dbReference type="Proteomes" id="UP000290572"/>
    </source>
</evidence>
<dbReference type="GO" id="GO:0004523">
    <property type="term" value="F:RNA-DNA hybrid ribonuclease activity"/>
    <property type="evidence" value="ECO:0007669"/>
    <property type="project" value="UniProtKB-EC"/>
</dbReference>
<sequence>MIELLMQIQKTKFTDYPNLQDDFSCTHCCKYYTARKTKFMDYPNPQDDFSCTHCCKYYTASFSFDSLTMDAKLQINPSDTDDDLFGSKSPPPKKSSRQSAHSQSSRSQSSKRLRSTVQIPQPREHSRTSSLSETSPTSSRSHVHSPPHTRTWVRHRHRSHRHKSRRDRSPRQQSQYPSTASPRQRTHGKSPRPESIEIKPDTSHISPNLQSALSEPNTRISPVGIATRKYSGKKRLIIDLSSPHGSHIPSINSIIPAPDFSMKYASIDQAISLIRKAGLGAWLSKADITSAFKVMPIHPEFWRFFGIFWKGAYYFAVRLTFGCKSSPKIFDSLSEALCWILINNHKLPYVLHLLDDFLIITPPSTPSSLGLSTLVQVFNELGVPLSKEKTLGPCTSIECLGITLDSISFQESEEANCQFLWPPRTRATFQACNGVGCE</sequence>
<feature type="compositionally biased region" description="Low complexity" evidence="3">
    <location>
        <begin position="97"/>
        <end position="108"/>
    </location>
</feature>
<proteinExistence type="inferred from homology"/>
<keyword evidence="6" id="KW-1185">Reference proteome</keyword>
<dbReference type="InterPro" id="IPR043502">
    <property type="entry name" value="DNA/RNA_pol_sf"/>
</dbReference>
<dbReference type="Proteomes" id="UP000290572">
    <property type="component" value="Unassembled WGS sequence"/>
</dbReference>
<feature type="compositionally biased region" description="Basic and acidic residues" evidence="3">
    <location>
        <begin position="191"/>
        <end position="202"/>
    </location>
</feature>
<dbReference type="InterPro" id="IPR052055">
    <property type="entry name" value="Hepadnavirus_pol/RT"/>
</dbReference>
<evidence type="ECO:0000259" key="4">
    <source>
        <dbReference type="PROSITE" id="PS50878"/>
    </source>
</evidence>
<dbReference type="Pfam" id="PF00078">
    <property type="entry name" value="RVT_1"/>
    <property type="match status" value="1"/>
</dbReference>
<feature type="compositionally biased region" description="Low complexity" evidence="3">
    <location>
        <begin position="128"/>
        <end position="140"/>
    </location>
</feature>
<reference evidence="5 6" key="1">
    <citation type="submission" date="2018-03" db="EMBL/GenBank/DDBJ databases">
        <title>Draft genome sequence of Rohu Carp (Labeo rohita).</title>
        <authorList>
            <person name="Das P."/>
            <person name="Kushwaha B."/>
            <person name="Joshi C.G."/>
            <person name="Kumar D."/>
            <person name="Nagpure N.S."/>
            <person name="Sahoo L."/>
            <person name="Das S.P."/>
            <person name="Bit A."/>
            <person name="Patnaik S."/>
            <person name="Meher P.K."/>
            <person name="Jayasankar P."/>
            <person name="Koringa P.G."/>
            <person name="Patel N.V."/>
            <person name="Hinsu A.T."/>
            <person name="Kumar R."/>
            <person name="Pandey M."/>
            <person name="Agarwal S."/>
            <person name="Srivastava S."/>
            <person name="Singh M."/>
            <person name="Iquebal M.A."/>
            <person name="Jaiswal S."/>
            <person name="Angadi U.B."/>
            <person name="Kumar N."/>
            <person name="Raza M."/>
            <person name="Shah T.M."/>
            <person name="Rai A."/>
            <person name="Jena J.K."/>
        </authorList>
    </citation>
    <scope>NUCLEOTIDE SEQUENCE [LARGE SCALE GENOMIC DNA]</scope>
    <source>
        <strain evidence="5">DASCIFA01</strain>
        <tissue evidence="5">Testis</tissue>
    </source>
</reference>
<gene>
    <name evidence="5" type="ORF">ROHU_010613</name>
</gene>
<dbReference type="EC" id="3.1.26.4" evidence="2"/>
<evidence type="ECO:0000256" key="1">
    <source>
        <dbReference type="ARBA" id="ARBA00010879"/>
    </source>
</evidence>
<dbReference type="PANTHER" id="PTHR33050:SF8">
    <property type="entry name" value="REVERSE TRANSCRIPTASE DOMAIN-CONTAINING PROTEIN"/>
    <property type="match status" value="1"/>
</dbReference>
<evidence type="ECO:0000256" key="3">
    <source>
        <dbReference type="SAM" id="MobiDB-lite"/>
    </source>
</evidence>
<name>A0A498LSP8_LABRO</name>
<dbReference type="InterPro" id="IPR043128">
    <property type="entry name" value="Rev_trsase/Diguanyl_cyclase"/>
</dbReference>
<dbReference type="CDD" id="cd03714">
    <property type="entry name" value="RT_DIRS1"/>
    <property type="match status" value="1"/>
</dbReference>
<dbReference type="AlphaFoldDB" id="A0A498LSP8"/>
<feature type="compositionally biased region" description="Polar residues" evidence="3">
    <location>
        <begin position="203"/>
        <end position="220"/>
    </location>
</feature>
<feature type="domain" description="Reverse transcriptase" evidence="4">
    <location>
        <begin position="207"/>
        <end position="404"/>
    </location>
</feature>
<comment type="caution">
    <text evidence="5">The sequence shown here is derived from an EMBL/GenBank/DDBJ whole genome shotgun (WGS) entry which is preliminary data.</text>
</comment>
<accession>A0A498LSP8</accession>
<feature type="region of interest" description="Disordered" evidence="3">
    <location>
        <begin position="78"/>
        <end position="220"/>
    </location>
</feature>
<dbReference type="PANTHER" id="PTHR33050">
    <property type="entry name" value="REVERSE TRANSCRIPTASE DOMAIN-CONTAINING PROTEIN"/>
    <property type="match status" value="1"/>
</dbReference>
<dbReference type="EMBL" id="QBIY01013136">
    <property type="protein sequence ID" value="RXN11439.1"/>
    <property type="molecule type" value="Genomic_DNA"/>
</dbReference>
<dbReference type="PROSITE" id="PS50878">
    <property type="entry name" value="RT_POL"/>
    <property type="match status" value="1"/>
</dbReference>
<dbReference type="InterPro" id="IPR000477">
    <property type="entry name" value="RT_dom"/>
</dbReference>
<dbReference type="Gene3D" id="3.10.10.10">
    <property type="entry name" value="HIV Type 1 Reverse Transcriptase, subunit A, domain 1"/>
    <property type="match status" value="1"/>
</dbReference>